<protein>
    <submittedName>
        <fullName evidence="3">Uncharacterized protein</fullName>
    </submittedName>
</protein>
<organism evidence="3 4">
    <name type="scientific">Mucor lusitanicus CBS 277.49</name>
    <dbReference type="NCBI Taxonomy" id="747725"/>
    <lineage>
        <taxon>Eukaryota</taxon>
        <taxon>Fungi</taxon>
        <taxon>Fungi incertae sedis</taxon>
        <taxon>Mucoromycota</taxon>
        <taxon>Mucoromycotina</taxon>
        <taxon>Mucoromycetes</taxon>
        <taxon>Mucorales</taxon>
        <taxon>Mucorineae</taxon>
        <taxon>Mucoraceae</taxon>
        <taxon>Mucor</taxon>
    </lineage>
</organism>
<evidence type="ECO:0000313" key="3">
    <source>
        <dbReference type="EMBL" id="OAD01950.1"/>
    </source>
</evidence>
<evidence type="ECO:0000256" key="1">
    <source>
        <dbReference type="SAM" id="Coils"/>
    </source>
</evidence>
<accession>A0A162QGZ5</accession>
<dbReference type="VEuPathDB" id="FungiDB:MUCCIDRAFT_156396"/>
<keyword evidence="4" id="KW-1185">Reference proteome</keyword>
<feature type="compositionally biased region" description="Basic and acidic residues" evidence="2">
    <location>
        <begin position="158"/>
        <end position="167"/>
    </location>
</feature>
<evidence type="ECO:0000313" key="4">
    <source>
        <dbReference type="Proteomes" id="UP000077051"/>
    </source>
</evidence>
<sequence>MGSIELNHSLSNALPPPGYNKSRPHPLQGGVGNLEYGWGNCLNDVILDLDAVESGEKITGKYFHDPDAVSISHWIPPAPTMVSSILDEKAQLESLQAYVNQLNEEINEHREIKRKIMVKFQQKGQNHTRALANWESKSKYMLHEIIKYQNYCDSLEKSIQSRETAEQEREEEQEEEEEN</sequence>
<keyword evidence="1" id="KW-0175">Coiled coil</keyword>
<proteinExistence type="predicted"/>
<dbReference type="STRING" id="747725.A0A162QGZ5"/>
<feature type="compositionally biased region" description="Acidic residues" evidence="2">
    <location>
        <begin position="168"/>
        <end position="179"/>
    </location>
</feature>
<dbReference type="EMBL" id="AMYB01000005">
    <property type="protein sequence ID" value="OAD01950.1"/>
    <property type="molecule type" value="Genomic_DNA"/>
</dbReference>
<reference evidence="3 4" key="1">
    <citation type="submission" date="2015-06" db="EMBL/GenBank/DDBJ databases">
        <title>Expansion of signal transduction pathways in fungi by whole-genome duplication.</title>
        <authorList>
            <consortium name="DOE Joint Genome Institute"/>
            <person name="Corrochano L.M."/>
            <person name="Kuo A."/>
            <person name="Marcet-Houben M."/>
            <person name="Polaino S."/>
            <person name="Salamov A."/>
            <person name="Villalobos J.M."/>
            <person name="Alvarez M.I."/>
            <person name="Avalos J."/>
            <person name="Benito E.P."/>
            <person name="Benoit I."/>
            <person name="Burger G."/>
            <person name="Camino L.P."/>
            <person name="Canovas D."/>
            <person name="Cerda-Olmedo E."/>
            <person name="Cheng J.-F."/>
            <person name="Dominguez A."/>
            <person name="Elias M."/>
            <person name="Eslava A.P."/>
            <person name="Glaser F."/>
            <person name="Grimwood J."/>
            <person name="Gutierrez G."/>
            <person name="Heitman J."/>
            <person name="Henrissat B."/>
            <person name="Iturriaga E.A."/>
            <person name="Lang B.F."/>
            <person name="Lavin J.L."/>
            <person name="Lee S."/>
            <person name="Li W."/>
            <person name="Lindquist E."/>
            <person name="Lopez-Garcia S."/>
            <person name="Luque E.M."/>
            <person name="Marcos A.T."/>
            <person name="Martin J."/>
            <person name="Mccluskey K."/>
            <person name="Medina H.R."/>
            <person name="Miralles-Duran A."/>
            <person name="Miyazaki A."/>
            <person name="Munoz-Torres E."/>
            <person name="Oguiza J.A."/>
            <person name="Ohm R."/>
            <person name="Olmedo M."/>
            <person name="Orejas M."/>
            <person name="Ortiz-Castellanos L."/>
            <person name="Pisabarro A.G."/>
            <person name="Rodriguez-Romero J."/>
            <person name="Ruiz-Herrera J."/>
            <person name="Ruiz-Vazquez R."/>
            <person name="Sanz C."/>
            <person name="Schackwitz W."/>
            <person name="Schmutz J."/>
            <person name="Shahriari M."/>
            <person name="Shelest E."/>
            <person name="Silva-Franco F."/>
            <person name="Soanes D."/>
            <person name="Syed K."/>
            <person name="Tagua V.G."/>
            <person name="Talbot N.J."/>
            <person name="Thon M."/>
            <person name="De Vries R.P."/>
            <person name="Wiebenga A."/>
            <person name="Yadav J.S."/>
            <person name="Braun E.L."/>
            <person name="Baker S."/>
            <person name="Garre V."/>
            <person name="Horwitz B."/>
            <person name="Torres-Martinez S."/>
            <person name="Idnurm A."/>
            <person name="Herrera-Estrella A."/>
            <person name="Gabaldon T."/>
            <person name="Grigoriev I.V."/>
        </authorList>
    </citation>
    <scope>NUCLEOTIDE SEQUENCE [LARGE SCALE GENOMIC DNA]</scope>
    <source>
        <strain evidence="3 4">CBS 277.49</strain>
    </source>
</reference>
<dbReference type="OrthoDB" id="2157641at2759"/>
<dbReference type="Proteomes" id="UP000077051">
    <property type="component" value="Unassembled WGS sequence"/>
</dbReference>
<evidence type="ECO:0000256" key="2">
    <source>
        <dbReference type="SAM" id="MobiDB-lite"/>
    </source>
</evidence>
<feature type="coiled-coil region" evidence="1">
    <location>
        <begin position="85"/>
        <end position="119"/>
    </location>
</feature>
<feature type="region of interest" description="Disordered" evidence="2">
    <location>
        <begin position="158"/>
        <end position="179"/>
    </location>
</feature>
<name>A0A162QGZ5_MUCCL</name>
<dbReference type="AlphaFoldDB" id="A0A162QGZ5"/>
<comment type="caution">
    <text evidence="3">The sequence shown here is derived from an EMBL/GenBank/DDBJ whole genome shotgun (WGS) entry which is preliminary data.</text>
</comment>
<gene>
    <name evidence="3" type="ORF">MUCCIDRAFT_156396</name>
</gene>